<dbReference type="InterPro" id="IPR014371">
    <property type="entry name" value="Oat_ACAT_DAG_ARE"/>
</dbReference>
<organism evidence="13 14">
    <name type="scientific">Polytolypa hystricis (strain UAMH7299)</name>
    <dbReference type="NCBI Taxonomy" id="1447883"/>
    <lineage>
        <taxon>Eukaryota</taxon>
        <taxon>Fungi</taxon>
        <taxon>Dikarya</taxon>
        <taxon>Ascomycota</taxon>
        <taxon>Pezizomycotina</taxon>
        <taxon>Eurotiomycetes</taxon>
        <taxon>Eurotiomycetidae</taxon>
        <taxon>Onygenales</taxon>
        <taxon>Onygenales incertae sedis</taxon>
        <taxon>Polytolypa</taxon>
    </lineage>
</organism>
<dbReference type="Pfam" id="PF03062">
    <property type="entry name" value="MBOAT"/>
    <property type="match status" value="1"/>
</dbReference>
<feature type="transmembrane region" description="Helical" evidence="12">
    <location>
        <begin position="278"/>
        <end position="302"/>
    </location>
</feature>
<feature type="transmembrane region" description="Helical" evidence="12">
    <location>
        <begin position="225"/>
        <end position="243"/>
    </location>
</feature>
<comment type="similarity">
    <text evidence="2 10">Belongs to the membrane-bound acyltransferase family. Sterol o-acyltransferase subfamily.</text>
</comment>
<accession>A0A2B7YIG2</accession>
<evidence type="ECO:0000256" key="2">
    <source>
        <dbReference type="ARBA" id="ARBA00009010"/>
    </source>
</evidence>
<keyword evidence="3 10" id="KW-0808">Transferase</keyword>
<keyword evidence="7 10" id="KW-0472">Membrane</keyword>
<evidence type="ECO:0000256" key="7">
    <source>
        <dbReference type="ARBA" id="ARBA00023136"/>
    </source>
</evidence>
<evidence type="ECO:0000256" key="1">
    <source>
        <dbReference type="ARBA" id="ARBA00004477"/>
    </source>
</evidence>
<dbReference type="EMBL" id="PDNA01000040">
    <property type="protein sequence ID" value="PGH20407.1"/>
    <property type="molecule type" value="Genomic_DNA"/>
</dbReference>
<dbReference type="GO" id="GO:0005789">
    <property type="term" value="C:endoplasmic reticulum membrane"/>
    <property type="evidence" value="ECO:0007669"/>
    <property type="project" value="UniProtKB-SubCell"/>
</dbReference>
<keyword evidence="5 10" id="KW-0256">Endoplasmic reticulum</keyword>
<evidence type="ECO:0000313" key="14">
    <source>
        <dbReference type="Proteomes" id="UP000224634"/>
    </source>
</evidence>
<comment type="function">
    <text evidence="9">Sterol O-acyltransferase that catalyzes the formation of stery esters.</text>
</comment>
<reference evidence="13 14" key="1">
    <citation type="submission" date="2017-10" db="EMBL/GenBank/DDBJ databases">
        <title>Comparative genomics in systemic dimorphic fungi from Ajellomycetaceae.</title>
        <authorList>
            <person name="Munoz J.F."/>
            <person name="Mcewen J.G."/>
            <person name="Clay O.K."/>
            <person name="Cuomo C.A."/>
        </authorList>
    </citation>
    <scope>NUCLEOTIDE SEQUENCE [LARGE SCALE GENOMIC DNA]</scope>
    <source>
        <strain evidence="13 14">UAMH7299</strain>
    </source>
</reference>
<dbReference type="Proteomes" id="UP000224634">
    <property type="component" value="Unassembled WGS sequence"/>
</dbReference>
<dbReference type="GO" id="GO:0008204">
    <property type="term" value="P:ergosterol metabolic process"/>
    <property type="evidence" value="ECO:0007669"/>
    <property type="project" value="TreeGrafter"/>
</dbReference>
<name>A0A2B7YIG2_POLH7</name>
<comment type="caution">
    <text evidence="13">The sequence shown here is derived from an EMBL/GenBank/DDBJ whole genome shotgun (WGS) entry which is preliminary data.</text>
</comment>
<dbReference type="STRING" id="1447883.A0A2B7YIG2"/>
<dbReference type="AlphaFoldDB" id="A0A2B7YIG2"/>
<feature type="transmembrane region" description="Helical" evidence="12">
    <location>
        <begin position="68"/>
        <end position="88"/>
    </location>
</feature>
<keyword evidence="6 12" id="KW-1133">Transmembrane helix</keyword>
<keyword evidence="14" id="KW-1185">Reference proteome</keyword>
<dbReference type="OrthoDB" id="10039049at2759"/>
<evidence type="ECO:0000256" key="12">
    <source>
        <dbReference type="SAM" id="Phobius"/>
    </source>
</evidence>
<evidence type="ECO:0000256" key="11">
    <source>
        <dbReference type="PIRSR" id="PIRSR000439-1"/>
    </source>
</evidence>
<feature type="active site" evidence="11">
    <location>
        <position position="366"/>
    </location>
</feature>
<protein>
    <recommendedName>
        <fullName evidence="10">O-acyltransferase</fullName>
    </recommendedName>
</protein>
<comment type="subcellular location">
    <subcellularLocation>
        <location evidence="1 10">Endoplasmic reticulum membrane</location>
        <topology evidence="1 10">Multi-pass membrane protein</topology>
    </subcellularLocation>
</comment>
<sequence>MVITTVLRNIKDTGYPLRVQVWSLLSANVWQLGLGDLAMVMSTGLTLPLHKLSRRSSGWLRWSRGGMILQSIYQLAWLVLWVKIPFMLNWTWTAQVFLILHTLTLLMKMHSYAFYNGHLSETERRISALDKPESDSLCAAVRYPRSPARAVGERSDIEVDNCEEKLEHSVSKLRADLATELTSPLGHVSYPQNLTVCNYIDYILCPTLCYELEYPRTKVTRWSEVFIKTLAVFGCIFLLTLTSEEFIVPVLNESASRLQASYAVSDKAMILAETISMLLFPFMITFLLVFLVIFEYALGAFAEITRFADRKFYADWWNSCDWLEFSRKWNIPVHHFLRRHVYFSSLTRFSNSSAMFITFLVSSIGHELVMTCITKKIRGYGFLAMMLQLPIVAIQRSKFVRGRKTFNVSTILSPLS</sequence>
<evidence type="ECO:0000256" key="3">
    <source>
        <dbReference type="ARBA" id="ARBA00022679"/>
    </source>
</evidence>
<dbReference type="GO" id="GO:0034737">
    <property type="term" value="F:ergosterol O-acyltransferase activity"/>
    <property type="evidence" value="ECO:0007669"/>
    <property type="project" value="TreeGrafter"/>
</dbReference>
<evidence type="ECO:0000256" key="9">
    <source>
        <dbReference type="ARBA" id="ARBA00023568"/>
    </source>
</evidence>
<evidence type="ECO:0000256" key="5">
    <source>
        <dbReference type="ARBA" id="ARBA00022824"/>
    </source>
</evidence>
<proteinExistence type="inferred from homology"/>
<evidence type="ECO:0000256" key="10">
    <source>
        <dbReference type="PIRNR" id="PIRNR000439"/>
    </source>
</evidence>
<keyword evidence="8 10" id="KW-0012">Acyltransferase</keyword>
<dbReference type="PIRSF" id="PIRSF000439">
    <property type="entry name" value="Oat_ACAT_DAG_ARE"/>
    <property type="match status" value="1"/>
</dbReference>
<evidence type="ECO:0000256" key="6">
    <source>
        <dbReference type="ARBA" id="ARBA00022989"/>
    </source>
</evidence>
<evidence type="ECO:0000256" key="8">
    <source>
        <dbReference type="ARBA" id="ARBA00023315"/>
    </source>
</evidence>
<keyword evidence="4 12" id="KW-0812">Transmembrane</keyword>
<gene>
    <name evidence="13" type="ORF">AJ80_03552</name>
</gene>
<dbReference type="PANTHER" id="PTHR10408:SF9">
    <property type="entry name" value="STEROL O-ACYLTRANSFERASE 2-RELATED"/>
    <property type="match status" value="1"/>
</dbReference>
<feature type="transmembrane region" description="Helical" evidence="12">
    <location>
        <begin position="29"/>
        <end position="47"/>
    </location>
</feature>
<dbReference type="PANTHER" id="PTHR10408">
    <property type="entry name" value="STEROL O-ACYLTRANSFERASE"/>
    <property type="match status" value="1"/>
</dbReference>
<evidence type="ECO:0000313" key="13">
    <source>
        <dbReference type="EMBL" id="PGH20407.1"/>
    </source>
</evidence>
<evidence type="ECO:0000256" key="4">
    <source>
        <dbReference type="ARBA" id="ARBA00022692"/>
    </source>
</evidence>
<dbReference type="InterPro" id="IPR004299">
    <property type="entry name" value="MBOAT_fam"/>
</dbReference>